<dbReference type="Gene3D" id="3.30.1370.120">
    <property type="match status" value="3"/>
</dbReference>
<dbReference type="PRINTS" id="PR01032">
    <property type="entry name" value="PHAGEIV"/>
</dbReference>
<dbReference type="Proteomes" id="UP000184327">
    <property type="component" value="Unassembled WGS sequence"/>
</dbReference>
<dbReference type="GO" id="GO:0015628">
    <property type="term" value="P:protein secretion by the type II secretion system"/>
    <property type="evidence" value="ECO:0007669"/>
    <property type="project" value="InterPro"/>
</dbReference>
<reference evidence="16 17" key="1">
    <citation type="submission" date="2016-11" db="EMBL/GenBank/DDBJ databases">
        <authorList>
            <person name="Jaros S."/>
            <person name="Januszkiewicz K."/>
            <person name="Wedrychowicz H."/>
        </authorList>
    </citation>
    <scope>NUCLEOTIDE SEQUENCE [LARGE SCALE GENOMIC DNA]</scope>
    <source>
        <strain evidence="16 17">DSM 16112</strain>
    </source>
</reference>
<keyword evidence="7" id="KW-0653">Protein transport</keyword>
<keyword evidence="17" id="KW-1185">Reference proteome</keyword>
<evidence type="ECO:0000259" key="15">
    <source>
        <dbReference type="Pfam" id="PF21305"/>
    </source>
</evidence>
<dbReference type="Gene3D" id="3.55.50.30">
    <property type="match status" value="1"/>
</dbReference>
<dbReference type="Pfam" id="PF00263">
    <property type="entry name" value="Secretin"/>
    <property type="match status" value="1"/>
</dbReference>
<evidence type="ECO:0000256" key="9">
    <source>
        <dbReference type="ARBA" id="ARBA00023237"/>
    </source>
</evidence>
<dbReference type="InterPro" id="IPR001775">
    <property type="entry name" value="GspD/PilQ"/>
</dbReference>
<dbReference type="NCBIfam" id="TIGR02517">
    <property type="entry name" value="type_II_gspD"/>
    <property type="match status" value="1"/>
</dbReference>
<feature type="domain" description="GspD-like N0" evidence="15">
    <location>
        <begin position="92"/>
        <end position="162"/>
    </location>
</feature>
<evidence type="ECO:0000256" key="10">
    <source>
        <dbReference type="RuleBase" id="RU004004"/>
    </source>
</evidence>
<dbReference type="InterPro" id="IPR013356">
    <property type="entry name" value="T2SS_GspD"/>
</dbReference>
<dbReference type="PANTHER" id="PTHR30332">
    <property type="entry name" value="PROBABLE GENERAL SECRETION PATHWAY PROTEIN D"/>
    <property type="match status" value="1"/>
</dbReference>
<evidence type="ECO:0000313" key="17">
    <source>
        <dbReference type="Proteomes" id="UP000184327"/>
    </source>
</evidence>
<keyword evidence="9" id="KW-0998">Cell outer membrane</keyword>
<evidence type="ECO:0000256" key="6">
    <source>
        <dbReference type="ARBA" id="ARBA00022729"/>
    </source>
</evidence>
<keyword evidence="8" id="KW-0472">Membrane</keyword>
<keyword evidence="3 10" id="KW-0813">Transport</keyword>
<evidence type="ECO:0000256" key="7">
    <source>
        <dbReference type="ARBA" id="ARBA00022927"/>
    </source>
</evidence>
<dbReference type="OrthoDB" id="9775455at2"/>
<name>A0A1M4URY6_9BURK</name>
<dbReference type="PANTHER" id="PTHR30332:SF25">
    <property type="entry name" value="SECRETIN XPSD"/>
    <property type="match status" value="1"/>
</dbReference>
<evidence type="ECO:0000259" key="14">
    <source>
        <dbReference type="Pfam" id="PF03958"/>
    </source>
</evidence>
<sequence>MSNRKLLLGCMVLAAAQTACTQLPQRIQLGGDPATPTSDAEHAQWGVNADNQVATSGIAQTGSQVRIYEGTGVVVQPPRPGRALVGSAGEFNFEAAPIAEVIHVMMGDILQADYVLHQPIAGTLTLATKKPVSKDRAMSLLETALMANGLHIAQDTGGFYHIGKPEALRGIVPVPRQVGNGPLAPGYGAILIPLEYISASEMAEILRPVMQEDSLIRVDSVRNILVLAGTRPQAEGWMELVRTFDVDLLKGMSVGIFPLKYATVADIQAGFELLSAATGGEGANIGQQRGATGGGNAPPDRQQQANARLQAQAAAFAAAMNVGASTSTGPQAIPFLGSMRLLPLERLNSIMVVTPYAEHLQQIREWIERLDQPNDSTEAQLFVYGVQNGSATHLAQVLGGIFGGNSGTGATANSGVAPGLGVAQSSTGRTGGTQSGMNLSSGQSSSQSHTTENTAPVAMDLNGVRVIADPLNNAILVWGSRMDYEKIETTLRKLDRPPVQVVLEASIVEVSLTNDLQYGLRWAFSGALGGSQYQGSGGSSGLVGLTPATALGAAAGLTTGGAGAFSYAVTRGDSVNALLSMLASRSLVKMLSSPSLLVLDNHTASITVGDQVPITTGVIDYTNSGGTNSRSIQYKDTGVILKVTPSVNAGDRITLAIDQSVTNVGEVADTDGNRSFMQRQLSSKVSMRSGEPVVLGGLIRENSTASKDGIPGLVDVPVLGNAFGATKNNVNRTELLVILTPTVLRTDDELRDAGRELRERMQTLLRTRVQEIRKGGPVLPGEEVLLQEALQPALKPDTAAPAQPLSPN</sequence>
<evidence type="ECO:0000259" key="13">
    <source>
        <dbReference type="Pfam" id="PF00263"/>
    </source>
</evidence>
<proteinExistence type="inferred from homology"/>
<dbReference type="InterPro" id="IPR004846">
    <property type="entry name" value="T2SS/T3SS_dom"/>
</dbReference>
<evidence type="ECO:0000256" key="12">
    <source>
        <dbReference type="SAM" id="SignalP"/>
    </source>
</evidence>
<evidence type="ECO:0000256" key="11">
    <source>
        <dbReference type="SAM" id="MobiDB-lite"/>
    </source>
</evidence>
<dbReference type="RefSeq" id="WP_084522739.1">
    <property type="nucleotide sequence ID" value="NZ_FQUZ01000004.1"/>
</dbReference>
<evidence type="ECO:0000256" key="5">
    <source>
        <dbReference type="ARBA" id="ARBA00022692"/>
    </source>
</evidence>
<dbReference type="InterPro" id="IPR005644">
    <property type="entry name" value="NolW-like"/>
</dbReference>
<dbReference type="Pfam" id="PF21305">
    <property type="entry name" value="type_II_gspD_N0"/>
    <property type="match status" value="1"/>
</dbReference>
<keyword evidence="4" id="KW-1134">Transmembrane beta strand</keyword>
<feature type="domain" description="NolW-like" evidence="14">
    <location>
        <begin position="383"/>
        <end position="499"/>
    </location>
</feature>
<feature type="signal peptide" evidence="12">
    <location>
        <begin position="1"/>
        <end position="21"/>
    </location>
</feature>
<gene>
    <name evidence="16" type="ORF">SAMN02745117_00555</name>
</gene>
<feature type="region of interest" description="Disordered" evidence="11">
    <location>
        <begin position="421"/>
        <end position="452"/>
    </location>
</feature>
<protein>
    <submittedName>
        <fullName evidence="16">General secretion pathway protein D</fullName>
    </submittedName>
</protein>
<evidence type="ECO:0000256" key="1">
    <source>
        <dbReference type="ARBA" id="ARBA00004442"/>
    </source>
</evidence>
<evidence type="ECO:0000256" key="2">
    <source>
        <dbReference type="ARBA" id="ARBA00006980"/>
    </source>
</evidence>
<dbReference type="InterPro" id="IPR038591">
    <property type="entry name" value="NolW-like_sf"/>
</dbReference>
<evidence type="ECO:0000313" key="16">
    <source>
        <dbReference type="EMBL" id="SHE59492.1"/>
    </source>
</evidence>
<feature type="compositionally biased region" description="Low complexity" evidence="11">
    <location>
        <begin position="435"/>
        <end position="448"/>
    </location>
</feature>
<evidence type="ECO:0000256" key="3">
    <source>
        <dbReference type="ARBA" id="ARBA00022448"/>
    </source>
</evidence>
<dbReference type="GO" id="GO:0009279">
    <property type="term" value="C:cell outer membrane"/>
    <property type="evidence" value="ECO:0007669"/>
    <property type="project" value="UniProtKB-SubCell"/>
</dbReference>
<feature type="region of interest" description="Disordered" evidence="11">
    <location>
        <begin position="284"/>
        <end position="304"/>
    </location>
</feature>
<dbReference type="STRING" id="1122156.SAMN02745117_00555"/>
<evidence type="ECO:0000256" key="8">
    <source>
        <dbReference type="ARBA" id="ARBA00023136"/>
    </source>
</evidence>
<comment type="subcellular location">
    <subcellularLocation>
        <location evidence="1 10">Cell outer membrane</location>
    </subcellularLocation>
</comment>
<dbReference type="GO" id="GO:0015627">
    <property type="term" value="C:type II protein secretion system complex"/>
    <property type="evidence" value="ECO:0007669"/>
    <property type="project" value="InterPro"/>
</dbReference>
<keyword evidence="5" id="KW-0812">Transmembrane</keyword>
<comment type="similarity">
    <text evidence="2">Belongs to the bacterial secretin family. GSP D subfamily.</text>
</comment>
<dbReference type="PRINTS" id="PR00811">
    <property type="entry name" value="BCTERIALGSPD"/>
</dbReference>
<dbReference type="InterPro" id="IPR050810">
    <property type="entry name" value="Bact_Secretion_Sys_Channel"/>
</dbReference>
<dbReference type="Pfam" id="PF03958">
    <property type="entry name" value="Secretin_N"/>
    <property type="match status" value="1"/>
</dbReference>
<accession>A0A1M4URY6</accession>
<dbReference type="InterPro" id="IPR049371">
    <property type="entry name" value="GspD-like_N0"/>
</dbReference>
<feature type="domain" description="Type II/III secretion system secretin-like" evidence="13">
    <location>
        <begin position="582"/>
        <end position="745"/>
    </location>
</feature>
<evidence type="ECO:0000256" key="4">
    <source>
        <dbReference type="ARBA" id="ARBA00022452"/>
    </source>
</evidence>
<feature type="chain" id="PRO_5012160410" evidence="12">
    <location>
        <begin position="22"/>
        <end position="808"/>
    </location>
</feature>
<dbReference type="EMBL" id="FQUZ01000004">
    <property type="protein sequence ID" value="SHE59492.1"/>
    <property type="molecule type" value="Genomic_DNA"/>
</dbReference>
<keyword evidence="6 12" id="KW-0732">Signal</keyword>
<organism evidence="16 17">
    <name type="scientific">Lampropedia hyalina DSM 16112</name>
    <dbReference type="NCBI Taxonomy" id="1122156"/>
    <lineage>
        <taxon>Bacteria</taxon>
        <taxon>Pseudomonadati</taxon>
        <taxon>Pseudomonadota</taxon>
        <taxon>Betaproteobacteria</taxon>
        <taxon>Burkholderiales</taxon>
        <taxon>Comamonadaceae</taxon>
        <taxon>Lampropedia</taxon>
    </lineage>
</organism>
<dbReference type="AlphaFoldDB" id="A0A1M4URY6"/>